<organism evidence="3 4">
    <name type="scientific">Pycnococcus provasolii</name>
    <dbReference type="NCBI Taxonomy" id="41880"/>
    <lineage>
        <taxon>Eukaryota</taxon>
        <taxon>Viridiplantae</taxon>
        <taxon>Chlorophyta</taxon>
        <taxon>Pseudoscourfieldiophyceae</taxon>
        <taxon>Pseudoscourfieldiales</taxon>
        <taxon>Pycnococcaceae</taxon>
        <taxon>Pycnococcus</taxon>
    </lineage>
</organism>
<dbReference type="PROSITE" id="PS50234">
    <property type="entry name" value="VWFA"/>
    <property type="match status" value="1"/>
</dbReference>
<evidence type="ECO:0000313" key="3">
    <source>
        <dbReference type="EMBL" id="GHP02292.1"/>
    </source>
</evidence>
<gene>
    <name evidence="3" type="ORF">PPROV_000104900</name>
</gene>
<name>A0A830H6W1_9CHLO</name>
<dbReference type="InterPro" id="IPR011704">
    <property type="entry name" value="ATPase_dyneun-rel_AAA"/>
</dbReference>
<dbReference type="PANTHER" id="PTHR21610">
    <property type="entry name" value="VON WILLEBRAND FACTOR A DOMAIN-CONTAINING PROTEIN 8"/>
    <property type="match status" value="1"/>
</dbReference>
<feature type="compositionally biased region" description="Gly residues" evidence="1">
    <location>
        <begin position="1753"/>
        <end position="1791"/>
    </location>
</feature>
<dbReference type="Gene3D" id="3.40.50.410">
    <property type="entry name" value="von Willebrand factor, type A domain"/>
    <property type="match status" value="1"/>
</dbReference>
<feature type="region of interest" description="Disordered" evidence="1">
    <location>
        <begin position="184"/>
        <end position="206"/>
    </location>
</feature>
<dbReference type="InterPro" id="IPR002035">
    <property type="entry name" value="VWF_A"/>
</dbReference>
<feature type="domain" description="VWFA" evidence="2">
    <location>
        <begin position="1924"/>
        <end position="2119"/>
    </location>
</feature>
<proteinExistence type="predicted"/>
<comment type="caution">
    <text evidence="3">The sequence shown here is derived from an EMBL/GenBank/DDBJ whole genome shotgun (WGS) entry which is preliminary data.</text>
</comment>
<dbReference type="GO" id="GO:0005524">
    <property type="term" value="F:ATP binding"/>
    <property type="evidence" value="ECO:0007669"/>
    <property type="project" value="InterPro"/>
</dbReference>
<dbReference type="EMBL" id="BNJQ01000003">
    <property type="protein sequence ID" value="GHP02292.1"/>
    <property type="molecule type" value="Genomic_DNA"/>
</dbReference>
<evidence type="ECO:0000259" key="2">
    <source>
        <dbReference type="PROSITE" id="PS50234"/>
    </source>
</evidence>
<sequence length="2119" mass="228553">MSAKAIKLFGIKLADPPSAWESAGFHVQPNNVIAFENSCADEDDSLPEYTQQHQHPNSVTRIDHIVVTTNSHIDDALAILAEANLQHRKLLRRNGYVLALFKLSNAILELVASETSPTTQIGLPELRLWGVTFACDRIGRVREVVSPDYISPTRRAVQRNHEIATLRHKKFRLGIQVAVLARQANDDDDDDPDKLQHQTEIMPPPSSKAAAVQRRLAHLSQALISDQTDSLARIPVLDRTCVELSPSYAVEWLEQKHRMGQDACLIGPPGPLRRWTCLTDTTESDLKQRRELTDSTVTFVDQPTVLCALNGHVLILEGLEHAERNVLPILNNLLENREMRLADGRFLVAPKRFDAIDAQSARSHGLLRCHEDFRVIVLGLPVPPFRGSPLDPPLRSRFQACVILPPPPRLLARAIDAADKRNQTMSISPAAQVLRERLLAFYAALQATTTMAIAPSTALDSLHAAAAVPFASPRALAWRILPWDLIARNKAGIQMKEADAMATALATVDGETCEQAPSWLLPPGVGIEAELNRVEMHNSEDGVKSAFLRCTLVTSTTSPEASAVIDLPAGDGIHDVDEKLLSSNIVTALTLPQRRVLASMLLSLSRSRHTCVIAPRGEGKSECVRELARVICHNKVDYIFLYADMAARDLFQRRTATGGPRAFTPTPLVSAMRYGNLCVLDGLHRLHPSCHTALLRLLADREVELPDGSRFIDEGRHAVLARRLGLTVDELMERQRVFPIGKSFAVVALAQPMPDGTTPWLEADVLSCFDFIRLPACTSRASALNDEGENATATQRLLEDTLCATLGAVSGNESVFRERLSQILAPVCRLAIHIARECEVSDVISRPPVAQLSFRAILRIANVAKEMLSDVGPNMLQDVKFAVASATADSARVPLLPEKERAEAQSLMRECGISENVDVDSISDHDADGPASLLARLVSRRSQDTRFSAKQTNPALVPSTFFVTTKQNAKLVAAMMRAYDVGDPILLLGNQGTGKNKAADHMLFLLKIEREYMQLHRDTTVNELTLSPSLESGELVWHDSPLVKAMTFGRCLMVDEADKAPPEVLVILKGLLADGEISLSDGRRFSMSSQDGVHRIHPHFRVIALANRPGFPFLGNDLFEELGDVFRTFVVHNPDLESEIAMLKAHAPRVPVDMLERIARAFSELRTLSDRGELAYPYSTREAVAVARHLDAHPDAGPGSAVANVSNFDVYSPAAAEAIDEAFRKQGIDVRAALVAQGGAHANSSEGVQARQLKPLGLALNLIFAHAIGKSTMVMRGKGFDAVHTIAPRSVHDAAVSVSRRSPDTPGAEMLRISLLPRDHGQFSPKSVAFDGDNAIHAVFVSPTPEAKGAVVLVSLCLRSRRIATTPLDVPGVSLSETATLHALPKGRVALCLNQSVLVVDPPQALLDGKSWSSGRLALVAMQEAFHDARLFISPSPDGKVIAAFHPSSLSEANANSPPLIAIVDVETGARVTFEMPPRTNPLCQMAWVASDRIEVTEAGGMRMQVKLFGSSALEGDELNVRAETWHPNDGLGSLAVGVVLAGSEVRGYSVSAEIFDAFERRDEAMNLFAASESAPPLTYRSAPQPVGVVAPPSRAAAILSSSRGTIRTGYAAVFRGEPAIALAMVTPDTPGEPHGTWREQLYTYPNGGLKEDPGPVAATFLLGGVLLSVYPSSRNIVVATNLVEGTQIEVDLHDSIVDIGPFLGGSDGSKMTTTNAAVLLSDGTIVALELGERDEGVMDLESHDILGESGRDGGGTDGEGGAGSGGMGGTGEGEGDGEGGGGGGGGGGGRNAQLVVDDLLRISSDESTANRSLAAAATSHVRSAKRDVADKQQQHKGAGSADLDNGAYQRLVEAVRRDVAMLRAVVASAEAKERDRIWLRNQLGGDLDENRIVDGAAGESSVFRRRGVLPSNPHSMQMRRPKRVLFAVDVSASMARFDSEDRRLARLAACVVMLMEAMAGHETRFNYAIVGHNGDGPRAVELVKFGSPPQDEEARFEVVRKLYGATSCASGDSTLAAAAAGVSEVIKEDADDHIVVLISDANVGLYGVDAMSLRESLLFDSRVRGHVIFIAGGQGAYEIVEQLPRGCGFMATDPSLLHVIMKDIFSRSILEDDMRSHL</sequence>
<dbReference type="PANTHER" id="PTHR21610:SF9">
    <property type="entry name" value="VON WILLEBRAND FACTOR A DOMAIN-CONTAINING PROTEIN 8"/>
    <property type="match status" value="1"/>
</dbReference>
<dbReference type="Gene3D" id="3.40.50.300">
    <property type="entry name" value="P-loop containing nucleotide triphosphate hydrolases"/>
    <property type="match status" value="3"/>
</dbReference>
<evidence type="ECO:0000256" key="1">
    <source>
        <dbReference type="SAM" id="MobiDB-lite"/>
    </source>
</evidence>
<evidence type="ECO:0000313" key="4">
    <source>
        <dbReference type="Proteomes" id="UP000660262"/>
    </source>
</evidence>
<dbReference type="OrthoDB" id="5186at2759"/>
<feature type="region of interest" description="Disordered" evidence="1">
    <location>
        <begin position="1812"/>
        <end position="1843"/>
    </location>
</feature>
<protein>
    <submittedName>
        <fullName evidence="3">von Willebrand factor A domain-containing protein 8</fullName>
    </submittedName>
</protein>
<dbReference type="Proteomes" id="UP000660262">
    <property type="component" value="Unassembled WGS sequence"/>
</dbReference>
<dbReference type="InterPro" id="IPR027417">
    <property type="entry name" value="P-loop_NTPase"/>
</dbReference>
<dbReference type="GO" id="GO:0005737">
    <property type="term" value="C:cytoplasm"/>
    <property type="evidence" value="ECO:0007669"/>
    <property type="project" value="TreeGrafter"/>
</dbReference>
<dbReference type="SUPFAM" id="SSF52540">
    <property type="entry name" value="P-loop containing nucleoside triphosphate hydrolases"/>
    <property type="match status" value="3"/>
</dbReference>
<feature type="compositionally biased region" description="Basic and acidic residues" evidence="1">
    <location>
        <begin position="1825"/>
        <end position="1834"/>
    </location>
</feature>
<dbReference type="GO" id="GO:0016887">
    <property type="term" value="F:ATP hydrolysis activity"/>
    <property type="evidence" value="ECO:0007669"/>
    <property type="project" value="InterPro"/>
</dbReference>
<reference evidence="3" key="1">
    <citation type="submission" date="2020-10" db="EMBL/GenBank/DDBJ databases">
        <title>Unveiling of a novel bifunctional photoreceptor, Dualchrome1, isolated from a cosmopolitan green alga.</title>
        <authorList>
            <person name="Suzuki S."/>
            <person name="Kawachi M."/>
        </authorList>
    </citation>
    <scope>NUCLEOTIDE SEQUENCE</scope>
    <source>
        <strain evidence="3">NIES 2893</strain>
    </source>
</reference>
<dbReference type="InterPro" id="IPR039891">
    <property type="entry name" value="VWA8"/>
</dbReference>
<dbReference type="Pfam" id="PF07728">
    <property type="entry name" value="AAA_5"/>
    <property type="match status" value="3"/>
</dbReference>
<dbReference type="SUPFAM" id="SSF53300">
    <property type="entry name" value="vWA-like"/>
    <property type="match status" value="1"/>
</dbReference>
<keyword evidence="4" id="KW-1185">Reference proteome</keyword>
<dbReference type="InterPro" id="IPR036465">
    <property type="entry name" value="vWFA_dom_sf"/>
</dbReference>
<feature type="region of interest" description="Disordered" evidence="1">
    <location>
        <begin position="1746"/>
        <end position="1791"/>
    </location>
</feature>
<accession>A0A830H6W1</accession>